<accession>A0A0J8G7E1</accession>
<dbReference type="Proteomes" id="UP000052258">
    <property type="component" value="Unassembled WGS sequence"/>
</dbReference>
<dbReference type="GO" id="GO:0005829">
    <property type="term" value="C:cytosol"/>
    <property type="evidence" value="ECO:0007669"/>
    <property type="project" value="TreeGrafter"/>
</dbReference>
<reference evidence="3 4" key="1">
    <citation type="journal article" date="2015" name="Genome Biol. Evol.">
        <title>Comparative Genomics of Listeria Sensu Lato: Genus-Wide Differences in Evolutionary Dynamics and the Progressive Gain of Complex, Potentially Pathogenicity-Related Traits through Lateral Gene Transfer.</title>
        <authorList>
            <person name="Chiara M."/>
            <person name="Caruso M."/>
            <person name="D'Erchia A.M."/>
            <person name="Manzari C."/>
            <person name="Fraccalvieri R."/>
            <person name="Goffredo E."/>
            <person name="Latorre L."/>
            <person name="Miccolupo A."/>
            <person name="Padalino I."/>
            <person name="Santagada G."/>
            <person name="Chiocco D."/>
            <person name="Pesole G."/>
            <person name="Horner D.S."/>
            <person name="Parisi A."/>
        </authorList>
    </citation>
    <scope>NUCLEOTIDE SEQUENCE [LARGE SCALE GENOMIC DNA]</scope>
    <source>
        <strain evidence="3 4">1991</strain>
    </source>
</reference>
<dbReference type="PANTHER" id="PTHR31223">
    <property type="entry name" value="LOG FAMILY PROTEIN YJL055W"/>
    <property type="match status" value="1"/>
</dbReference>
<dbReference type="GO" id="GO:0009691">
    <property type="term" value="P:cytokinin biosynthetic process"/>
    <property type="evidence" value="ECO:0007669"/>
    <property type="project" value="UniProtKB-UniRule"/>
</dbReference>
<organism evidence="3 4">
    <name type="scientific">Listeria fleischmannii 1991</name>
    <dbReference type="NCBI Taxonomy" id="1430899"/>
    <lineage>
        <taxon>Bacteria</taxon>
        <taxon>Bacillati</taxon>
        <taxon>Bacillota</taxon>
        <taxon>Bacilli</taxon>
        <taxon>Bacillales</taxon>
        <taxon>Listeriaceae</taxon>
        <taxon>Listeria</taxon>
    </lineage>
</organism>
<dbReference type="EC" id="3.2.2.n1" evidence="2"/>
<evidence type="ECO:0000256" key="1">
    <source>
        <dbReference type="ARBA" id="ARBA00006763"/>
    </source>
</evidence>
<dbReference type="SUPFAM" id="SSF102405">
    <property type="entry name" value="MCP/YpsA-like"/>
    <property type="match status" value="1"/>
</dbReference>
<name>A0A0J8G7E1_9LIST</name>
<evidence type="ECO:0000313" key="4">
    <source>
        <dbReference type="Proteomes" id="UP000052258"/>
    </source>
</evidence>
<protein>
    <recommendedName>
        <fullName evidence="2">Cytokinin riboside 5'-monophosphate phosphoribohydrolase</fullName>
        <ecNumber evidence="2">3.2.2.n1</ecNumber>
    </recommendedName>
</protein>
<dbReference type="PANTHER" id="PTHR31223:SF70">
    <property type="entry name" value="LOG FAMILY PROTEIN YJL055W"/>
    <property type="match status" value="1"/>
</dbReference>
<dbReference type="InterPro" id="IPR005269">
    <property type="entry name" value="LOG"/>
</dbReference>
<keyword evidence="2" id="KW-0378">Hydrolase</keyword>
<dbReference type="InterPro" id="IPR031100">
    <property type="entry name" value="LOG_fam"/>
</dbReference>
<comment type="similarity">
    <text evidence="1 2">Belongs to the LOG family.</text>
</comment>
<dbReference type="EMBL" id="AZHO01000030">
    <property type="protein sequence ID" value="KMT58517.1"/>
    <property type="molecule type" value="Genomic_DNA"/>
</dbReference>
<sequence>MLNIAVYCGASVGEKDEYAKSAKKLGQWIVDSGHNLVYGGGKVGLMGIVSDTVLDARGEVYGVMPQFLVDREIAHDKLTDLIITQDMHERKKKMMQLANVYIALPGGPGTLEEISEVISWGRVGEHQNPCIFFNAGGYYHLVQLFYDKMVEDGFLSLEDRANILFSDNFAEIETFISNYKAASIRQY</sequence>
<dbReference type="GO" id="GO:0016799">
    <property type="term" value="F:hydrolase activity, hydrolyzing N-glycosyl compounds"/>
    <property type="evidence" value="ECO:0007669"/>
    <property type="project" value="TreeGrafter"/>
</dbReference>
<dbReference type="NCBIfam" id="TIGR00730">
    <property type="entry name" value="Rossman fold protein, TIGR00730 family"/>
    <property type="match status" value="1"/>
</dbReference>
<keyword evidence="2" id="KW-0203">Cytokinin biosynthesis</keyword>
<keyword evidence="4" id="KW-1185">Reference proteome</keyword>
<proteinExistence type="inferred from homology"/>
<dbReference type="Gene3D" id="3.40.50.450">
    <property type="match status" value="1"/>
</dbReference>
<gene>
    <name evidence="3" type="ORF">X560_2343</name>
</gene>
<comment type="caution">
    <text evidence="3">The sequence shown here is derived from an EMBL/GenBank/DDBJ whole genome shotgun (WGS) entry which is preliminary data.</text>
</comment>
<dbReference type="PATRIC" id="fig|1430899.3.peg.2395"/>
<dbReference type="AlphaFoldDB" id="A0A0J8G7E1"/>
<dbReference type="Pfam" id="PF03641">
    <property type="entry name" value="Lysine_decarbox"/>
    <property type="match status" value="1"/>
</dbReference>
<evidence type="ECO:0000313" key="3">
    <source>
        <dbReference type="EMBL" id="KMT58517.1"/>
    </source>
</evidence>
<evidence type="ECO:0000256" key="2">
    <source>
        <dbReference type="RuleBase" id="RU363015"/>
    </source>
</evidence>